<accession>A0A8J5WF75</accession>
<name>A0A8J5WF75_ZIZPA</name>
<reference evidence="2" key="1">
    <citation type="journal article" date="2021" name="bioRxiv">
        <title>Whole Genome Assembly and Annotation of Northern Wild Rice, Zizania palustris L., Supports a Whole Genome Duplication in the Zizania Genus.</title>
        <authorList>
            <person name="Haas M."/>
            <person name="Kono T."/>
            <person name="Macchietto M."/>
            <person name="Millas R."/>
            <person name="McGilp L."/>
            <person name="Shao M."/>
            <person name="Duquette J."/>
            <person name="Hirsch C.N."/>
            <person name="Kimball J."/>
        </authorList>
    </citation>
    <scope>NUCLEOTIDE SEQUENCE</scope>
    <source>
        <tissue evidence="2">Fresh leaf tissue</tissue>
    </source>
</reference>
<feature type="region of interest" description="Disordered" evidence="1">
    <location>
        <begin position="277"/>
        <end position="303"/>
    </location>
</feature>
<sequence>MPKTALPLLLLRPPIADTSGRRRPGRLHPWDQHHRPVLGHISIGREDRWKPPPLSNPRSFIASHCRQSPPACCRRCQPPDLDRMVLISLVHAHSAWVREDYDAVEDPEFYPEVPPSLFADQGKYTGGERLSGRGAVELGWPNLSTSDRNGRGSTGLLTGIDSGPTEFERVSHLSTAREIWATLQAHHEGTAQSIINKLRANKANGVQLVSYHEQALKLRSNLTGFGSKTLALATPSADSSSLSCAGFSLMSITEDQLDSLGDDDMCHFIADYPKRNSHKKGTDGGSYDFGKHDSSTFTKGKPKMRFFRKDLKDYQRENKK</sequence>
<dbReference type="OrthoDB" id="696017at2759"/>
<feature type="region of interest" description="Disordered" evidence="1">
    <location>
        <begin position="141"/>
        <end position="160"/>
    </location>
</feature>
<protein>
    <submittedName>
        <fullName evidence="2">Uncharacterized protein</fullName>
    </submittedName>
</protein>
<evidence type="ECO:0000256" key="1">
    <source>
        <dbReference type="SAM" id="MobiDB-lite"/>
    </source>
</evidence>
<dbReference type="AlphaFoldDB" id="A0A8J5WF75"/>
<gene>
    <name evidence="2" type="ORF">GUJ93_ZPchr0010g10724</name>
</gene>
<evidence type="ECO:0000313" key="2">
    <source>
        <dbReference type="EMBL" id="KAG8088429.1"/>
    </source>
</evidence>
<dbReference type="Proteomes" id="UP000729402">
    <property type="component" value="Unassembled WGS sequence"/>
</dbReference>
<dbReference type="EMBL" id="JAAALK010000082">
    <property type="protein sequence ID" value="KAG8088429.1"/>
    <property type="molecule type" value="Genomic_DNA"/>
</dbReference>
<comment type="caution">
    <text evidence="2">The sequence shown here is derived from an EMBL/GenBank/DDBJ whole genome shotgun (WGS) entry which is preliminary data.</text>
</comment>
<organism evidence="2 3">
    <name type="scientific">Zizania palustris</name>
    <name type="common">Northern wild rice</name>
    <dbReference type="NCBI Taxonomy" id="103762"/>
    <lineage>
        <taxon>Eukaryota</taxon>
        <taxon>Viridiplantae</taxon>
        <taxon>Streptophyta</taxon>
        <taxon>Embryophyta</taxon>
        <taxon>Tracheophyta</taxon>
        <taxon>Spermatophyta</taxon>
        <taxon>Magnoliopsida</taxon>
        <taxon>Liliopsida</taxon>
        <taxon>Poales</taxon>
        <taxon>Poaceae</taxon>
        <taxon>BOP clade</taxon>
        <taxon>Oryzoideae</taxon>
        <taxon>Oryzeae</taxon>
        <taxon>Zizaniinae</taxon>
        <taxon>Zizania</taxon>
    </lineage>
</organism>
<proteinExistence type="predicted"/>
<evidence type="ECO:0000313" key="3">
    <source>
        <dbReference type="Proteomes" id="UP000729402"/>
    </source>
</evidence>
<keyword evidence="3" id="KW-1185">Reference proteome</keyword>
<reference evidence="2" key="2">
    <citation type="submission" date="2021-02" db="EMBL/GenBank/DDBJ databases">
        <authorList>
            <person name="Kimball J.A."/>
            <person name="Haas M.W."/>
            <person name="Macchietto M."/>
            <person name="Kono T."/>
            <person name="Duquette J."/>
            <person name="Shao M."/>
        </authorList>
    </citation>
    <scope>NUCLEOTIDE SEQUENCE</scope>
    <source>
        <tissue evidence="2">Fresh leaf tissue</tissue>
    </source>
</reference>